<dbReference type="CDD" id="cd15248">
    <property type="entry name" value="7tmF_FZD1_insect"/>
    <property type="match status" value="1"/>
</dbReference>
<dbReference type="GO" id="GO:0017147">
    <property type="term" value="F:Wnt-protein binding"/>
    <property type="evidence" value="ECO:0000318"/>
    <property type="project" value="GO_Central"/>
</dbReference>
<evidence type="ECO:0000259" key="12">
    <source>
        <dbReference type="PROSITE" id="PS50038"/>
    </source>
</evidence>
<evidence type="ECO:0000313" key="15">
    <source>
        <dbReference type="Proteomes" id="UP000000305"/>
    </source>
</evidence>
<dbReference type="InterPro" id="IPR000539">
    <property type="entry name" value="Frizzled/Smoothened_7TM"/>
</dbReference>
<feature type="transmembrane region" description="Helical" evidence="10">
    <location>
        <begin position="396"/>
        <end position="421"/>
    </location>
</feature>
<keyword evidence="6 10" id="KW-0472">Membrane</keyword>
<keyword evidence="15" id="KW-1185">Reference proteome</keyword>
<comment type="caution">
    <text evidence="9">Lacks conserved residue(s) required for the propagation of feature annotation.</text>
</comment>
<keyword evidence="3" id="KW-0217">Developmental protein</keyword>
<evidence type="ECO:0000256" key="1">
    <source>
        <dbReference type="ARBA" id="ARBA00004141"/>
    </source>
</evidence>
<dbReference type="Pfam" id="PF01534">
    <property type="entry name" value="Frizzled"/>
    <property type="match status" value="1"/>
</dbReference>
<organism evidence="14 15">
    <name type="scientific">Daphnia pulex</name>
    <name type="common">Water flea</name>
    <dbReference type="NCBI Taxonomy" id="6669"/>
    <lineage>
        <taxon>Eukaryota</taxon>
        <taxon>Metazoa</taxon>
        <taxon>Ecdysozoa</taxon>
        <taxon>Arthropoda</taxon>
        <taxon>Crustacea</taxon>
        <taxon>Branchiopoda</taxon>
        <taxon>Diplostraca</taxon>
        <taxon>Cladocera</taxon>
        <taxon>Anomopoda</taxon>
        <taxon>Daphniidae</taxon>
        <taxon>Daphnia</taxon>
    </lineage>
</organism>
<dbReference type="AlphaFoldDB" id="E9G2J8"/>
<dbReference type="EMBL" id="GL732530">
    <property type="protein sequence ID" value="EFX86267.1"/>
    <property type="molecule type" value="Genomic_DNA"/>
</dbReference>
<dbReference type="GO" id="GO:0035567">
    <property type="term" value="P:non-canonical Wnt signaling pathway"/>
    <property type="evidence" value="ECO:0000318"/>
    <property type="project" value="GO_Central"/>
</dbReference>
<evidence type="ECO:0000256" key="10">
    <source>
        <dbReference type="SAM" id="Phobius"/>
    </source>
</evidence>
<keyword evidence="4 10" id="KW-0812">Transmembrane</keyword>
<feature type="transmembrane region" description="Helical" evidence="10">
    <location>
        <begin position="300"/>
        <end position="322"/>
    </location>
</feature>
<dbReference type="GO" id="GO:0005886">
    <property type="term" value="C:plasma membrane"/>
    <property type="evidence" value="ECO:0000318"/>
    <property type="project" value="GO_Central"/>
</dbReference>
<dbReference type="FunFam" id="1.20.1070.10:FF:000640">
    <property type="entry name" value="Frizzled-2"/>
    <property type="match status" value="1"/>
</dbReference>
<dbReference type="InterPro" id="IPR015526">
    <property type="entry name" value="Frizzled/SFRP"/>
</dbReference>
<dbReference type="STRING" id="6669.E9G2J8"/>
<comment type="similarity">
    <text evidence="2">Belongs to the G-protein coupled receptor Fz/Smo family.</text>
</comment>
<feature type="signal peptide" evidence="11">
    <location>
        <begin position="1"/>
        <end position="23"/>
    </location>
</feature>
<dbReference type="InParanoid" id="E9G2J8"/>
<evidence type="ECO:0000256" key="2">
    <source>
        <dbReference type="ARBA" id="ARBA00008077"/>
    </source>
</evidence>
<feature type="disulfide bond" evidence="9">
    <location>
        <begin position="46"/>
        <end position="92"/>
    </location>
</feature>
<keyword evidence="5 10" id="KW-1133">Transmembrane helix</keyword>
<dbReference type="FunCoup" id="E9G2J8">
    <property type="interactions" value="393"/>
</dbReference>
<evidence type="ECO:0000256" key="5">
    <source>
        <dbReference type="ARBA" id="ARBA00022989"/>
    </source>
</evidence>
<reference evidence="14 15" key="1">
    <citation type="journal article" date="2011" name="Science">
        <title>The ecoresponsive genome of Daphnia pulex.</title>
        <authorList>
            <person name="Colbourne J.K."/>
            <person name="Pfrender M.E."/>
            <person name="Gilbert D."/>
            <person name="Thomas W.K."/>
            <person name="Tucker A."/>
            <person name="Oakley T.H."/>
            <person name="Tokishita S."/>
            <person name="Aerts A."/>
            <person name="Arnold G.J."/>
            <person name="Basu M.K."/>
            <person name="Bauer D.J."/>
            <person name="Caceres C.E."/>
            <person name="Carmel L."/>
            <person name="Casola C."/>
            <person name="Choi J.H."/>
            <person name="Detter J.C."/>
            <person name="Dong Q."/>
            <person name="Dusheyko S."/>
            <person name="Eads B.D."/>
            <person name="Frohlich T."/>
            <person name="Geiler-Samerotte K.A."/>
            <person name="Gerlach D."/>
            <person name="Hatcher P."/>
            <person name="Jogdeo S."/>
            <person name="Krijgsveld J."/>
            <person name="Kriventseva E.V."/>
            <person name="Kultz D."/>
            <person name="Laforsch C."/>
            <person name="Lindquist E."/>
            <person name="Lopez J."/>
            <person name="Manak J.R."/>
            <person name="Muller J."/>
            <person name="Pangilinan J."/>
            <person name="Patwardhan R.P."/>
            <person name="Pitluck S."/>
            <person name="Pritham E.J."/>
            <person name="Rechtsteiner A."/>
            <person name="Rho M."/>
            <person name="Rogozin I.B."/>
            <person name="Sakarya O."/>
            <person name="Salamov A."/>
            <person name="Schaack S."/>
            <person name="Shapiro H."/>
            <person name="Shiga Y."/>
            <person name="Skalitzky C."/>
            <person name="Smith Z."/>
            <person name="Souvorov A."/>
            <person name="Sung W."/>
            <person name="Tang Z."/>
            <person name="Tsuchiya D."/>
            <person name="Tu H."/>
            <person name="Vos H."/>
            <person name="Wang M."/>
            <person name="Wolf Y.I."/>
            <person name="Yamagata H."/>
            <person name="Yamada T."/>
            <person name="Ye Y."/>
            <person name="Shaw J.R."/>
            <person name="Andrews J."/>
            <person name="Crease T.J."/>
            <person name="Tang H."/>
            <person name="Lucas S.M."/>
            <person name="Robertson H.M."/>
            <person name="Bork P."/>
            <person name="Koonin E.V."/>
            <person name="Zdobnov E.M."/>
            <person name="Grigoriev I.V."/>
            <person name="Lynch M."/>
            <person name="Boore J.L."/>
        </authorList>
    </citation>
    <scope>NUCLEOTIDE SEQUENCE [LARGE SCALE GENOMIC DNA]</scope>
</reference>
<feature type="disulfide bond" evidence="9">
    <location>
        <begin position="38"/>
        <end position="99"/>
    </location>
</feature>
<evidence type="ECO:0000256" key="4">
    <source>
        <dbReference type="ARBA" id="ARBA00022692"/>
    </source>
</evidence>
<feature type="transmembrane region" description="Helical" evidence="10">
    <location>
        <begin position="525"/>
        <end position="546"/>
    </location>
</feature>
<dbReference type="SMART" id="SM00063">
    <property type="entry name" value="FRI"/>
    <property type="match status" value="1"/>
</dbReference>
<dbReference type="KEGG" id="dpx:DAPPUDRAFT_346805"/>
<comment type="subcellular location">
    <subcellularLocation>
        <location evidence="1">Membrane</location>
        <topology evidence="1">Multi-pass membrane protein</topology>
    </subcellularLocation>
</comment>
<evidence type="ECO:0000256" key="8">
    <source>
        <dbReference type="ARBA" id="ARBA00023170"/>
    </source>
</evidence>
<feature type="transmembrane region" description="Helical" evidence="10">
    <location>
        <begin position="599"/>
        <end position="621"/>
    </location>
</feature>
<dbReference type="SUPFAM" id="SSF63501">
    <property type="entry name" value="Frizzled cysteine-rich domain"/>
    <property type="match status" value="1"/>
</dbReference>
<dbReference type="PANTHER" id="PTHR11309:SF47">
    <property type="entry name" value="FRIZZLED"/>
    <property type="match status" value="1"/>
</dbReference>
<keyword evidence="11" id="KW-0732">Signal</keyword>
<sequence length="648" mass="71722">MSLYKSVIFASILALLLTVVTVSSTISDRDSLPHHGRCEAITIPLCKDILYNETIFPNLLNHQKQEDAGLEVHQFYPLVKVKCSPDLQIFLCSVYAPVCTVLDKPIPPCRSLCLSARSGCEGLMNKFGFQWPESLECSRYPEGGAAGELCVGENNTSSGTSHGGNDGYRPPYKVSVLEQTTFCGIGGLGGVPNYPRNPLNELGNYPGVYPGGPGGSVVGGSPTGYGAGSNWYGGPSGIRSGFTSVNSNYSRDHGFICPAQFRVPKGLDYVVRVGGKVYPDCGAPCKGMFFNESEVRFSRVWIVVWGAICMASCLFTVLTFLLDVRRFRYPERPVVFLSVCYFMVALAYVIGYAMGDSVSCNAPFDPPQDFSVDKADMVETITQGTKRESCTILFMLLYYFEMAANLWWVVLTLTWFLAAGLKWGHEPIEAKSHYFHLVTWALPAALTIAILAMGKVEGDVLSGVCSVGIWDMSALRLFVLAPLFLFLIVGTIFLLGGFISLFRVRTLMKSGGTKTDKLEKFMLRIGIYSFLYTVPAIIVIACLLHEQAFFDSWMLRWQEDKCRDPQWIKFVFACPSQSLAYAKGAGGYPTAPTYPKPEFAVFMIKYLMMLIVGISSGFWVMSSKTLATWSNFYRRLFWLKPEPTGVYV</sequence>
<evidence type="ECO:0000256" key="3">
    <source>
        <dbReference type="ARBA" id="ARBA00022473"/>
    </source>
</evidence>
<dbReference type="PRINTS" id="PR00489">
    <property type="entry name" value="FRIZZLED"/>
</dbReference>
<dbReference type="PROSITE" id="PS50261">
    <property type="entry name" value="G_PROTEIN_RECEP_F2_4"/>
    <property type="match status" value="1"/>
</dbReference>
<dbReference type="eggNOG" id="KOG3577">
    <property type="taxonomic scope" value="Eukaryota"/>
</dbReference>
<evidence type="ECO:0000256" key="7">
    <source>
        <dbReference type="ARBA" id="ARBA00023157"/>
    </source>
</evidence>
<dbReference type="GO" id="GO:0060070">
    <property type="term" value="P:canonical Wnt signaling pathway"/>
    <property type="evidence" value="ECO:0000318"/>
    <property type="project" value="GO_Central"/>
</dbReference>
<gene>
    <name evidence="14" type="primary">FZ1.2</name>
    <name evidence="14" type="synonym">FZ1</name>
    <name evidence="14" type="ORF">DAPPUDRAFT_346805</name>
</gene>
<dbReference type="Proteomes" id="UP000000305">
    <property type="component" value="Unassembled WGS sequence"/>
</dbReference>
<name>E9G2J8_DAPPU</name>
<feature type="disulfide bond" evidence="9">
    <location>
        <begin position="109"/>
        <end position="150"/>
    </location>
</feature>
<feature type="transmembrane region" description="Helical" evidence="10">
    <location>
        <begin position="433"/>
        <end position="454"/>
    </location>
</feature>
<proteinExistence type="inferred from homology"/>
<keyword evidence="7 9" id="KW-1015">Disulfide bond</keyword>
<dbReference type="InterPro" id="IPR036790">
    <property type="entry name" value="Frizzled_dom_sf"/>
</dbReference>
<protein>
    <submittedName>
        <fullName evidence="14">Wnt-receptor frizzled-like protein variant 1</fullName>
    </submittedName>
</protein>
<feature type="transmembrane region" description="Helical" evidence="10">
    <location>
        <begin position="334"/>
        <end position="354"/>
    </location>
</feature>
<accession>E9G2J8</accession>
<evidence type="ECO:0000256" key="6">
    <source>
        <dbReference type="ARBA" id="ARBA00023136"/>
    </source>
</evidence>
<feature type="transmembrane region" description="Helical" evidence="10">
    <location>
        <begin position="474"/>
        <end position="504"/>
    </location>
</feature>
<dbReference type="OrthoDB" id="10053709at2759"/>
<dbReference type="InterPro" id="IPR020067">
    <property type="entry name" value="Frizzled_dom"/>
</dbReference>
<dbReference type="Gene3D" id="1.20.1070.10">
    <property type="entry name" value="Rhodopsin 7-helix transmembrane proteins"/>
    <property type="match status" value="1"/>
</dbReference>
<evidence type="ECO:0000313" key="14">
    <source>
        <dbReference type="EMBL" id="EFX86267.1"/>
    </source>
</evidence>
<dbReference type="FunFam" id="1.10.2000.10:FF:000003">
    <property type="entry name" value="Frizzled class receptor 2"/>
    <property type="match status" value="1"/>
</dbReference>
<evidence type="ECO:0000256" key="11">
    <source>
        <dbReference type="SAM" id="SignalP"/>
    </source>
</evidence>
<feature type="disulfide bond" evidence="9">
    <location>
        <begin position="113"/>
        <end position="137"/>
    </location>
</feature>
<keyword evidence="8" id="KW-0675">Receptor</keyword>
<feature type="chain" id="PRO_5003240804" evidence="11">
    <location>
        <begin position="24"/>
        <end position="648"/>
    </location>
</feature>
<dbReference type="InterPro" id="IPR017981">
    <property type="entry name" value="GPCR_2-like_7TM"/>
</dbReference>
<evidence type="ECO:0000256" key="9">
    <source>
        <dbReference type="PROSITE-ProRule" id="PRU00090"/>
    </source>
</evidence>
<dbReference type="Gene3D" id="1.10.2000.10">
    <property type="entry name" value="Frizzled cysteine-rich domain"/>
    <property type="match status" value="1"/>
</dbReference>
<dbReference type="SMART" id="SM01330">
    <property type="entry name" value="Frizzled"/>
    <property type="match status" value="1"/>
</dbReference>
<evidence type="ECO:0000259" key="13">
    <source>
        <dbReference type="PROSITE" id="PS50261"/>
    </source>
</evidence>
<dbReference type="CDD" id="cd07458">
    <property type="entry name" value="CRD_FZ1_like"/>
    <property type="match status" value="1"/>
</dbReference>
<dbReference type="GO" id="GO:0042813">
    <property type="term" value="F:Wnt receptor activity"/>
    <property type="evidence" value="ECO:0000318"/>
    <property type="project" value="GO_Central"/>
</dbReference>
<dbReference type="Pfam" id="PF01392">
    <property type="entry name" value="Fz"/>
    <property type="match status" value="1"/>
</dbReference>
<dbReference type="PANTHER" id="PTHR11309">
    <property type="entry name" value="FRIZZLED"/>
    <property type="match status" value="1"/>
</dbReference>
<dbReference type="PROSITE" id="PS50038">
    <property type="entry name" value="FZ"/>
    <property type="match status" value="1"/>
</dbReference>
<feature type="domain" description="FZ" evidence="12">
    <location>
        <begin position="33"/>
        <end position="153"/>
    </location>
</feature>
<feature type="domain" description="G-protein coupled receptors family 2 profile 2" evidence="13">
    <location>
        <begin position="298"/>
        <end position="628"/>
    </location>
</feature>